<feature type="transmembrane region" description="Helical" evidence="1">
    <location>
        <begin position="12"/>
        <end position="35"/>
    </location>
</feature>
<dbReference type="RefSeq" id="WP_204823621.1">
    <property type="nucleotide sequence ID" value="NZ_JBHUGF010000010.1"/>
</dbReference>
<sequence length="131" mass="15004">MSQVLVRLKKIDYTLISSVLSIGLLIFFHSIHWLLLPLLTTTVMDHHMDMQPMSGMNHMNSGVEATTSSFWMMLLMTAIWIVSLWSIWSGVRQLITAHQQEKSTHRMNHICTLLPIISLVVACYSIGMMIF</sequence>
<evidence type="ECO:0000313" key="2">
    <source>
        <dbReference type="EMBL" id="MFD1989896.1"/>
    </source>
</evidence>
<reference evidence="3" key="1">
    <citation type="journal article" date="2019" name="Int. J. Syst. Evol. Microbiol.">
        <title>The Global Catalogue of Microorganisms (GCM) 10K type strain sequencing project: providing services to taxonomists for standard genome sequencing and annotation.</title>
        <authorList>
            <consortium name="The Broad Institute Genomics Platform"/>
            <consortium name="The Broad Institute Genome Sequencing Center for Infectious Disease"/>
            <person name="Wu L."/>
            <person name="Ma J."/>
        </authorList>
    </citation>
    <scope>NUCLEOTIDE SEQUENCE [LARGE SCALE GENOMIC DNA]</scope>
    <source>
        <strain evidence="3">CGMCC 1.15067</strain>
    </source>
</reference>
<keyword evidence="3" id="KW-1185">Reference proteome</keyword>
<dbReference type="Proteomes" id="UP001597403">
    <property type="component" value="Unassembled WGS sequence"/>
</dbReference>
<keyword evidence="1" id="KW-0472">Membrane</keyword>
<evidence type="ECO:0000313" key="3">
    <source>
        <dbReference type="Proteomes" id="UP001597403"/>
    </source>
</evidence>
<comment type="caution">
    <text evidence="2">The sequence shown here is derived from an EMBL/GenBank/DDBJ whole genome shotgun (WGS) entry which is preliminary data.</text>
</comment>
<dbReference type="EMBL" id="JBHUGF010000010">
    <property type="protein sequence ID" value="MFD1989896.1"/>
    <property type="molecule type" value="Genomic_DNA"/>
</dbReference>
<keyword evidence="1" id="KW-0812">Transmembrane</keyword>
<keyword evidence="1" id="KW-1133">Transmembrane helix</keyword>
<accession>A0ABW4URE8</accession>
<organism evidence="2 3">
    <name type="scientific">Paenibacillus nicotianae</name>
    <dbReference type="NCBI Taxonomy" id="1526551"/>
    <lineage>
        <taxon>Bacteria</taxon>
        <taxon>Bacillati</taxon>
        <taxon>Bacillota</taxon>
        <taxon>Bacilli</taxon>
        <taxon>Bacillales</taxon>
        <taxon>Paenibacillaceae</taxon>
        <taxon>Paenibacillus</taxon>
    </lineage>
</organism>
<evidence type="ECO:0000256" key="1">
    <source>
        <dbReference type="SAM" id="Phobius"/>
    </source>
</evidence>
<feature type="transmembrane region" description="Helical" evidence="1">
    <location>
        <begin position="109"/>
        <end position="130"/>
    </location>
</feature>
<gene>
    <name evidence="2" type="ORF">ACFSGI_07995</name>
</gene>
<protein>
    <recommendedName>
        <fullName evidence="4">Yip1 domain-containing protein</fullName>
    </recommendedName>
</protein>
<name>A0ABW4URE8_9BACL</name>
<feature type="transmembrane region" description="Helical" evidence="1">
    <location>
        <begin position="69"/>
        <end position="88"/>
    </location>
</feature>
<evidence type="ECO:0008006" key="4">
    <source>
        <dbReference type="Google" id="ProtNLM"/>
    </source>
</evidence>
<proteinExistence type="predicted"/>